<dbReference type="STRING" id="97481.SAMN05444853_10426"/>
<keyword evidence="3" id="KW-0949">S-adenosyl-L-methionine</keyword>
<keyword evidence="2" id="KW-0808">Transferase</keyword>
<dbReference type="AlphaFoldDB" id="A0A1H7VA37"/>
<name>A0A1H7VA37_9PAST</name>
<evidence type="ECO:0008006" key="6">
    <source>
        <dbReference type="Google" id="ProtNLM"/>
    </source>
</evidence>
<dbReference type="SUPFAM" id="SSF53335">
    <property type="entry name" value="S-adenosyl-L-methionine-dependent methyltransferases"/>
    <property type="match status" value="1"/>
</dbReference>
<dbReference type="GO" id="GO:0008168">
    <property type="term" value="F:methyltransferase activity"/>
    <property type="evidence" value="ECO:0007669"/>
    <property type="project" value="UniProtKB-KW"/>
</dbReference>
<proteinExistence type="predicted"/>
<dbReference type="InterPro" id="IPR018117">
    <property type="entry name" value="C5_DNA_meth_AS"/>
</dbReference>
<evidence type="ECO:0000256" key="3">
    <source>
        <dbReference type="ARBA" id="ARBA00022691"/>
    </source>
</evidence>
<reference evidence="5" key="1">
    <citation type="submission" date="2016-10" db="EMBL/GenBank/DDBJ databases">
        <authorList>
            <person name="Varghese N."/>
            <person name="Submissions S."/>
        </authorList>
    </citation>
    <scope>NUCLEOTIDE SEQUENCE [LARGE SCALE GENOMIC DNA]</scope>
    <source>
        <strain evidence="5">DSM 24204</strain>
    </source>
</reference>
<dbReference type="GeneID" id="83545335"/>
<protein>
    <recommendedName>
        <fullName evidence="6">DNA (Cytosine-5)-methyltransferase 1</fullName>
    </recommendedName>
</protein>
<dbReference type="RefSeq" id="WP_176673509.1">
    <property type="nucleotide sequence ID" value="NZ_CP016180.1"/>
</dbReference>
<accession>A0A1H7VA37</accession>
<evidence type="ECO:0000256" key="2">
    <source>
        <dbReference type="ARBA" id="ARBA00022679"/>
    </source>
</evidence>
<dbReference type="PROSITE" id="PS00094">
    <property type="entry name" value="C5_MTASE_1"/>
    <property type="match status" value="1"/>
</dbReference>
<dbReference type="Gene3D" id="3.40.50.150">
    <property type="entry name" value="Vaccinia Virus protein VP39"/>
    <property type="match status" value="1"/>
</dbReference>
<gene>
    <name evidence="4" type="ORF">SAMN05444853_10426</name>
</gene>
<dbReference type="EMBL" id="FOBN01000004">
    <property type="protein sequence ID" value="SEM05849.1"/>
    <property type="molecule type" value="Genomic_DNA"/>
</dbReference>
<dbReference type="Proteomes" id="UP000198883">
    <property type="component" value="Unassembled WGS sequence"/>
</dbReference>
<evidence type="ECO:0000313" key="4">
    <source>
        <dbReference type="EMBL" id="SEM05849.1"/>
    </source>
</evidence>
<organism evidence="4 5">
    <name type="scientific">Phocoenobacter skyensis</name>
    <dbReference type="NCBI Taxonomy" id="97481"/>
    <lineage>
        <taxon>Bacteria</taxon>
        <taxon>Pseudomonadati</taxon>
        <taxon>Pseudomonadota</taxon>
        <taxon>Gammaproteobacteria</taxon>
        <taxon>Pasteurellales</taxon>
        <taxon>Pasteurellaceae</taxon>
        <taxon>Phocoenobacter</taxon>
    </lineage>
</organism>
<dbReference type="InterPro" id="IPR029063">
    <property type="entry name" value="SAM-dependent_MTases_sf"/>
</dbReference>
<dbReference type="GO" id="GO:0032259">
    <property type="term" value="P:methylation"/>
    <property type="evidence" value="ECO:0007669"/>
    <property type="project" value="UniProtKB-KW"/>
</dbReference>
<evidence type="ECO:0000256" key="1">
    <source>
        <dbReference type="ARBA" id="ARBA00022603"/>
    </source>
</evidence>
<evidence type="ECO:0000313" key="5">
    <source>
        <dbReference type="Proteomes" id="UP000198883"/>
    </source>
</evidence>
<sequence>MAKKKIVIWALFDSGNGCYSQAAKTFSNIKIYPIGIDIENKNKHFIKLNLADYSRLFGVNKLFKKLDRLPKPDVIIASPPCESFSVASAMRGGNACWKQEDKNGSRFVIRNRRDYEIPQVPRVHFRYEKSFLNRVNGELCIFNTIEIIKRYQPKIYIIENPYASRMWDYIEKVLGFHIEYDNPTYYGNYNYPVKKPTKFKSNIPLSLKYENYYSGVKLSNVLKTYNARSNIPLALIRDIYREIIRVFN</sequence>
<keyword evidence="1" id="KW-0489">Methyltransferase</keyword>